<protein>
    <recommendedName>
        <fullName evidence="1">Xylose isomerase-like TIM barrel domain-containing protein</fullName>
    </recommendedName>
</protein>
<name>A0A645DGI9_9ZZZZ</name>
<organism evidence="2">
    <name type="scientific">bioreactor metagenome</name>
    <dbReference type="NCBI Taxonomy" id="1076179"/>
    <lineage>
        <taxon>unclassified sequences</taxon>
        <taxon>metagenomes</taxon>
        <taxon>ecological metagenomes</taxon>
    </lineage>
</organism>
<dbReference type="SUPFAM" id="SSF51658">
    <property type="entry name" value="Xylose isomerase-like"/>
    <property type="match status" value="1"/>
</dbReference>
<accession>A0A645DGI9</accession>
<proteinExistence type="predicted"/>
<dbReference type="InterPro" id="IPR036237">
    <property type="entry name" value="Xyl_isomerase-like_sf"/>
</dbReference>
<comment type="caution">
    <text evidence="2">The sequence shown here is derived from an EMBL/GenBank/DDBJ whole genome shotgun (WGS) entry which is preliminary data.</text>
</comment>
<dbReference type="InterPro" id="IPR013022">
    <property type="entry name" value="Xyl_isomerase-like_TIM-brl"/>
</dbReference>
<dbReference type="AlphaFoldDB" id="A0A645DGI9"/>
<gene>
    <name evidence="2" type="ORF">SDC9_135694</name>
</gene>
<feature type="domain" description="Xylose isomerase-like TIM barrel" evidence="1">
    <location>
        <begin position="6"/>
        <end position="119"/>
    </location>
</feature>
<dbReference type="EMBL" id="VSSQ01036184">
    <property type="protein sequence ID" value="MPM88590.1"/>
    <property type="molecule type" value="Genomic_DNA"/>
</dbReference>
<evidence type="ECO:0000313" key="2">
    <source>
        <dbReference type="EMBL" id="MPM88590.1"/>
    </source>
</evidence>
<dbReference type="Gene3D" id="3.20.20.150">
    <property type="entry name" value="Divalent-metal-dependent TIM barrel enzymes"/>
    <property type="match status" value="1"/>
</dbReference>
<evidence type="ECO:0000259" key="1">
    <source>
        <dbReference type="Pfam" id="PF01261"/>
    </source>
</evidence>
<sequence>MHDEGKKQGIIVAQENVFNHASQDPEFLKKMKVFMGNDFHMVLDIKQIHRAQHDLDDFLPCFAPNVVHVHISDNNKHETCLPPGAGTFDFLKLFKMMNDCHYSGSYIIELYRENYQEYDELKLSYNYLNKLLNLC</sequence>
<reference evidence="2" key="1">
    <citation type="submission" date="2019-08" db="EMBL/GenBank/DDBJ databases">
        <authorList>
            <person name="Kucharzyk K."/>
            <person name="Murdoch R.W."/>
            <person name="Higgins S."/>
            <person name="Loffler F."/>
        </authorList>
    </citation>
    <scope>NUCLEOTIDE SEQUENCE</scope>
</reference>
<dbReference type="Pfam" id="PF01261">
    <property type="entry name" value="AP_endonuc_2"/>
    <property type="match status" value="1"/>
</dbReference>